<protein>
    <submittedName>
        <fullName evidence="2">Uncharacterized protein</fullName>
    </submittedName>
</protein>
<organism evidence="2 3">
    <name type="scientific">Armillaria tabescens</name>
    <name type="common">Ringless honey mushroom</name>
    <name type="synonym">Agaricus tabescens</name>
    <dbReference type="NCBI Taxonomy" id="1929756"/>
    <lineage>
        <taxon>Eukaryota</taxon>
        <taxon>Fungi</taxon>
        <taxon>Dikarya</taxon>
        <taxon>Basidiomycota</taxon>
        <taxon>Agaricomycotina</taxon>
        <taxon>Agaricomycetes</taxon>
        <taxon>Agaricomycetidae</taxon>
        <taxon>Agaricales</taxon>
        <taxon>Marasmiineae</taxon>
        <taxon>Physalacriaceae</taxon>
        <taxon>Desarmillaria</taxon>
    </lineage>
</organism>
<keyword evidence="1" id="KW-0472">Membrane</keyword>
<comment type="caution">
    <text evidence="2">The sequence shown here is derived from an EMBL/GenBank/DDBJ whole genome shotgun (WGS) entry which is preliminary data.</text>
</comment>
<dbReference type="Proteomes" id="UP001175211">
    <property type="component" value="Unassembled WGS sequence"/>
</dbReference>
<gene>
    <name evidence="2" type="ORF">EV420DRAFT_1494866</name>
</gene>
<reference evidence="2" key="1">
    <citation type="submission" date="2023-06" db="EMBL/GenBank/DDBJ databases">
        <authorList>
            <consortium name="Lawrence Berkeley National Laboratory"/>
            <person name="Ahrendt S."/>
            <person name="Sahu N."/>
            <person name="Indic B."/>
            <person name="Wong-Bajracharya J."/>
            <person name="Merenyi Z."/>
            <person name="Ke H.-M."/>
            <person name="Monk M."/>
            <person name="Kocsube S."/>
            <person name="Drula E."/>
            <person name="Lipzen A."/>
            <person name="Balint B."/>
            <person name="Henrissat B."/>
            <person name="Andreopoulos B."/>
            <person name="Martin F.M."/>
            <person name="Harder C.B."/>
            <person name="Rigling D."/>
            <person name="Ford K.L."/>
            <person name="Foster G.D."/>
            <person name="Pangilinan J."/>
            <person name="Papanicolaou A."/>
            <person name="Barry K."/>
            <person name="LaButti K."/>
            <person name="Viragh M."/>
            <person name="Koriabine M."/>
            <person name="Yan M."/>
            <person name="Riley R."/>
            <person name="Champramary S."/>
            <person name="Plett K.L."/>
            <person name="Tsai I.J."/>
            <person name="Slot J."/>
            <person name="Sipos G."/>
            <person name="Plett J."/>
            <person name="Nagy L.G."/>
            <person name="Grigoriev I.V."/>
        </authorList>
    </citation>
    <scope>NUCLEOTIDE SEQUENCE</scope>
    <source>
        <strain evidence="2">CCBAS 213</strain>
    </source>
</reference>
<dbReference type="AlphaFoldDB" id="A0AA39NPL2"/>
<accession>A0AA39NPL2</accession>
<keyword evidence="1" id="KW-1133">Transmembrane helix</keyword>
<feature type="transmembrane region" description="Helical" evidence="1">
    <location>
        <begin position="51"/>
        <end position="69"/>
    </location>
</feature>
<proteinExistence type="predicted"/>
<feature type="transmembrane region" description="Helical" evidence="1">
    <location>
        <begin position="12"/>
        <end position="31"/>
    </location>
</feature>
<keyword evidence="1" id="KW-0812">Transmembrane</keyword>
<dbReference type="GeneID" id="85354370"/>
<keyword evidence="3" id="KW-1185">Reference proteome</keyword>
<evidence type="ECO:0000313" key="3">
    <source>
        <dbReference type="Proteomes" id="UP001175211"/>
    </source>
</evidence>
<evidence type="ECO:0000256" key="1">
    <source>
        <dbReference type="SAM" id="Phobius"/>
    </source>
</evidence>
<sequence>MVWISKTSKEDGILALALPNVGVTLLVFLRLTCNPYLCPAKTEELELVSLFFRPVFAICICDGTFLYSVV</sequence>
<name>A0AA39NPL2_ARMTA</name>
<evidence type="ECO:0000313" key="2">
    <source>
        <dbReference type="EMBL" id="KAK0469507.1"/>
    </source>
</evidence>
<dbReference type="EMBL" id="JAUEPS010000001">
    <property type="protein sequence ID" value="KAK0469507.1"/>
    <property type="molecule type" value="Genomic_DNA"/>
</dbReference>
<dbReference type="RefSeq" id="XP_060339300.1">
    <property type="nucleotide sequence ID" value="XM_060470822.1"/>
</dbReference>